<dbReference type="SMART" id="SM00233">
    <property type="entry name" value="PH"/>
    <property type="match status" value="1"/>
</dbReference>
<dbReference type="Ensembl" id="ENSCCRT00015125790.1">
    <property type="protein sequence ID" value="ENSCCRP00015121933.1"/>
    <property type="gene ID" value="ENSCCRG00015047822.1"/>
</dbReference>
<dbReference type="Gene3D" id="2.30.29.30">
    <property type="entry name" value="Pleckstrin-homology domain (PH domain)/Phosphotyrosine-binding domain (PTB)"/>
    <property type="match status" value="1"/>
</dbReference>
<evidence type="ECO:0000256" key="8">
    <source>
        <dbReference type="ARBA" id="ARBA00029433"/>
    </source>
</evidence>
<feature type="region of interest" description="Disordered" evidence="12">
    <location>
        <begin position="232"/>
        <end position="254"/>
    </location>
</feature>
<feature type="region of interest" description="Disordered" evidence="12">
    <location>
        <begin position="271"/>
        <end position="295"/>
    </location>
</feature>
<protein>
    <recommendedName>
        <fullName evidence="11">Pleckstrin homology domain-containing family M member 2</fullName>
    </recommendedName>
</protein>
<dbReference type="CDD" id="cd13309">
    <property type="entry name" value="PH_SKIP"/>
    <property type="match status" value="1"/>
</dbReference>
<feature type="region of interest" description="Disordered" evidence="12">
    <location>
        <begin position="352"/>
        <end position="448"/>
    </location>
</feature>
<dbReference type="AlphaFoldDB" id="A0A8C2BKF3"/>
<evidence type="ECO:0000256" key="2">
    <source>
        <dbReference type="ARBA" id="ARBA00022490"/>
    </source>
</evidence>
<evidence type="ECO:0000256" key="4">
    <source>
        <dbReference type="ARBA" id="ARBA00022990"/>
    </source>
</evidence>
<dbReference type="GO" id="GO:0032880">
    <property type="term" value="P:regulation of protein localization"/>
    <property type="evidence" value="ECO:0007669"/>
    <property type="project" value="TreeGrafter"/>
</dbReference>
<comment type="subcellular location">
    <subcellularLocation>
        <location evidence="1">Cytoplasm</location>
    </subcellularLocation>
    <subcellularLocation>
        <location evidence="8">Endomembrane system</location>
        <topology evidence="8">Peripheral membrane protein</topology>
        <orientation evidence="8">Cytoplasmic side</orientation>
    </subcellularLocation>
    <subcellularLocation>
        <location evidence="7">Lysosome membrane</location>
        <topology evidence="7">Peripheral membrane protein</topology>
    </subcellularLocation>
</comment>
<evidence type="ECO:0000259" key="14">
    <source>
        <dbReference type="PROSITE" id="PS50826"/>
    </source>
</evidence>
<organism evidence="15 16">
    <name type="scientific">Cyprinus carpio</name>
    <name type="common">Common carp</name>
    <dbReference type="NCBI Taxonomy" id="7962"/>
    <lineage>
        <taxon>Eukaryota</taxon>
        <taxon>Metazoa</taxon>
        <taxon>Chordata</taxon>
        <taxon>Craniata</taxon>
        <taxon>Vertebrata</taxon>
        <taxon>Euteleostomi</taxon>
        <taxon>Actinopterygii</taxon>
        <taxon>Neopterygii</taxon>
        <taxon>Teleostei</taxon>
        <taxon>Ostariophysi</taxon>
        <taxon>Cypriniformes</taxon>
        <taxon>Cyprinidae</taxon>
        <taxon>Cyprininae</taxon>
        <taxon>Cyprinus</taxon>
    </lineage>
</organism>
<feature type="compositionally biased region" description="Polar residues" evidence="12">
    <location>
        <begin position="244"/>
        <end position="254"/>
    </location>
</feature>
<accession>A0A8C2BKF3</accession>
<evidence type="ECO:0000256" key="1">
    <source>
        <dbReference type="ARBA" id="ARBA00004496"/>
    </source>
</evidence>
<keyword evidence="6" id="KW-0458">Lysosome</keyword>
<dbReference type="PROSITE" id="PS50826">
    <property type="entry name" value="RUN"/>
    <property type="match status" value="1"/>
</dbReference>
<feature type="region of interest" description="Disordered" evidence="12">
    <location>
        <begin position="465"/>
        <end position="504"/>
    </location>
</feature>
<evidence type="ECO:0000313" key="15">
    <source>
        <dbReference type="Ensembl" id="ENSCCRP00015121933.1"/>
    </source>
</evidence>
<dbReference type="CDD" id="cd17680">
    <property type="entry name" value="RUN_PLEKHM2"/>
    <property type="match status" value="1"/>
</dbReference>
<evidence type="ECO:0000256" key="12">
    <source>
        <dbReference type="SAM" id="MobiDB-lite"/>
    </source>
</evidence>
<dbReference type="Pfam" id="PF00169">
    <property type="entry name" value="PH"/>
    <property type="match status" value="1"/>
</dbReference>
<dbReference type="InterPro" id="IPR047327">
    <property type="entry name" value="RUN_PLEKHM2"/>
</dbReference>
<evidence type="ECO:0000256" key="3">
    <source>
        <dbReference type="ARBA" id="ARBA00022553"/>
    </source>
</evidence>
<dbReference type="Pfam" id="PF02759">
    <property type="entry name" value="RUN"/>
    <property type="match status" value="1"/>
</dbReference>
<proteinExistence type="predicted"/>
<dbReference type="GO" id="GO:0032418">
    <property type="term" value="P:lysosome localization"/>
    <property type="evidence" value="ECO:0007669"/>
    <property type="project" value="TreeGrafter"/>
</dbReference>
<keyword evidence="5" id="KW-0472">Membrane</keyword>
<dbReference type="InterPro" id="IPR011993">
    <property type="entry name" value="PH-like_dom_sf"/>
</dbReference>
<dbReference type="SUPFAM" id="SSF140741">
    <property type="entry name" value="RUN domain-like"/>
    <property type="match status" value="1"/>
</dbReference>
<feature type="domain" description="PH" evidence="13">
    <location>
        <begin position="687"/>
        <end position="789"/>
    </location>
</feature>
<evidence type="ECO:0000256" key="7">
    <source>
        <dbReference type="ARBA" id="ARBA00023765"/>
    </source>
</evidence>
<reference evidence="15" key="1">
    <citation type="submission" date="2025-08" db="UniProtKB">
        <authorList>
            <consortium name="Ensembl"/>
        </authorList>
    </citation>
    <scope>IDENTIFICATION</scope>
</reference>
<feature type="domain" description="RUN" evidence="14">
    <location>
        <begin position="36"/>
        <end position="158"/>
    </location>
</feature>
<dbReference type="PANTHER" id="PTHR46556:SF1">
    <property type="entry name" value="PLECKSTRIN HOMOLOGY DOMAIN-CONTAINING FAMILY M MEMBER 2"/>
    <property type="match status" value="1"/>
</dbReference>
<evidence type="ECO:0000256" key="5">
    <source>
        <dbReference type="ARBA" id="ARBA00023136"/>
    </source>
</evidence>
<dbReference type="FunFam" id="1.20.58.900:FF:000004">
    <property type="entry name" value="pleckstrin homology domain-containing family M member 2 isoform X2"/>
    <property type="match status" value="1"/>
</dbReference>
<dbReference type="InterPro" id="IPR053015">
    <property type="entry name" value="PH_domain-containing_M2"/>
</dbReference>
<dbReference type="FunFam" id="2.30.29.30:FF:000148">
    <property type="entry name" value="pleckstrin homology domain-containing family M member 2"/>
    <property type="match status" value="1"/>
</dbReference>
<sequence>MDQLKVKDRILENISLSVKKLQSYFAACEDETPAIRNHDRVLQRLCEHLDHALLYGLQDISSGYWVLVLHFTRREAVQQIDELQHIATHLGRSRAWLYLALSESSLESYLRLFQENQGLLQKYYYKNALVCSHDHLTLFLTLVSGLEFIRFDLELDVPYLDVAPYMPEYYKPQNLLDFEERLPSSDSLSLHSFTSLTSTNLEWDDSAIAPSSEDYDFGDIFPVLQSLPSADWEEGDLTDPVSGPRSSGSDPQTVVSDCIVLRASAGTIRTTSMSRSPTFRHNPFNEDSDTNTSADVTPVHMASRHASKTGEDAEITNTELEVIRCDVTSPDTADNEECLQIVVERDIVVDNMDSRGPLEGPNGPSSESVRNGRQKGEDEDPEAGLRLPEMTDTSMDSVGEPLRDVMDRLNGSLDGESWHHDGLPHQRPFREDSGGEPPDPNRSFLQAPLPPADFYCFTSQSPDPAVSCGGHNDSAGNGESQDVPVGDEDEGKAETPAAGQDPSIPIEMSAEEEQNCKLIEIKQLFKMVRMSTGHMEGDLQPLFLLLTDCYIYLLRKGAAEKPYSVEEAVSYNELDYISVGLHQQTITLVCTNRRRQFLLDTADSSLTVWFLTVLKAALENGCREPPYPSVLTDATMEKLALSKFVCQETHCELTEMSIRLYSLVHWEDPMDAVVASPTSPFSSGESSSTKEGALLYRAGSTYLGKEVWKSCYLVLSNGILYQYAERTDVTPLMSVTMGGGHCGGCRRSNSSEKSHAFQVILTEHPPLVLSAENELEMADWMQLLCQSVSKGIIPQGVAPALCIPCCLVLTDRKLLTCHQDCQTSFFRSLGGADLNDITAVFLEEDKEYCVIEFAEDRAQYLPPWVLYFSGCEERDRLLGELSKAWAAVYQVSLPRKPVSDPSVQKRCREAQELIKSAWQRSDSIHRGRSEREPWC</sequence>
<evidence type="ECO:0000256" key="11">
    <source>
        <dbReference type="ARBA" id="ARBA00068201"/>
    </source>
</evidence>
<comment type="function">
    <text evidence="9">Plays a role in lysosomes movement and localization at the cell periphery acting as an effector of ARL8B. Required for ARL8B to exert its effects on lysosome location, recruits kinesin-1 to lysosomes and hence direct their movement toward microtubule plus ends. Binding to ARL8B provides a link from lysosomal membranes to plus-end-directed motility. Critical factor involved in NK cell-mediated cytotoxicity. Drives the polarization of cytolytic granules and microtubule-organizing centers (MTOCs) toward the immune synapse between effector NK lymphocytes and target cells. Required for maintenance of the Golgi apparatus organization. May play a role in membrane tubulation.</text>
</comment>
<dbReference type="SUPFAM" id="SSF50729">
    <property type="entry name" value="PH domain-like"/>
    <property type="match status" value="1"/>
</dbReference>
<dbReference type="InterPro" id="IPR001849">
    <property type="entry name" value="PH_domain"/>
</dbReference>
<evidence type="ECO:0000256" key="6">
    <source>
        <dbReference type="ARBA" id="ARBA00023228"/>
    </source>
</evidence>
<dbReference type="Proteomes" id="UP000694700">
    <property type="component" value="Unplaced"/>
</dbReference>
<evidence type="ECO:0000259" key="13">
    <source>
        <dbReference type="PROSITE" id="PS50003"/>
    </source>
</evidence>
<dbReference type="GO" id="GO:0005765">
    <property type="term" value="C:lysosomal membrane"/>
    <property type="evidence" value="ECO:0007669"/>
    <property type="project" value="UniProtKB-SubCell"/>
</dbReference>
<evidence type="ECO:0000256" key="10">
    <source>
        <dbReference type="ARBA" id="ARBA00064695"/>
    </source>
</evidence>
<evidence type="ECO:0000256" key="9">
    <source>
        <dbReference type="ARBA" id="ARBA00056822"/>
    </source>
</evidence>
<dbReference type="GO" id="GO:0007030">
    <property type="term" value="P:Golgi organization"/>
    <property type="evidence" value="ECO:0007669"/>
    <property type="project" value="TreeGrafter"/>
</dbReference>
<dbReference type="GO" id="GO:0010008">
    <property type="term" value="C:endosome membrane"/>
    <property type="evidence" value="ECO:0007669"/>
    <property type="project" value="TreeGrafter"/>
</dbReference>
<evidence type="ECO:0000313" key="16">
    <source>
        <dbReference type="Proteomes" id="UP000694700"/>
    </source>
</evidence>
<dbReference type="SMART" id="SM00593">
    <property type="entry name" value="RUN"/>
    <property type="match status" value="1"/>
</dbReference>
<dbReference type="Gene3D" id="1.20.58.900">
    <property type="match status" value="1"/>
</dbReference>
<dbReference type="InterPro" id="IPR004012">
    <property type="entry name" value="Run_dom"/>
</dbReference>
<dbReference type="InterPro" id="IPR037213">
    <property type="entry name" value="Run_dom_sf"/>
</dbReference>
<keyword evidence="2" id="KW-0963">Cytoplasm</keyword>
<comment type="subunit">
    <text evidence="10">Interacts with KLC2 (via TPR repeats). Interacts with KIF5B. Interacts with BORCS5. Interacts (via RUN domain) with ARL8B (GTP-bound form); PLEKHM1 and PLEKHM2 compete for interaction with ARL8B. Interacts with ARL8A.</text>
</comment>
<keyword evidence="4" id="KW-0007">Acetylation</keyword>
<dbReference type="Pfam" id="PF23142">
    <property type="entry name" value="PH_PLEKHM2"/>
    <property type="match status" value="1"/>
</dbReference>
<feature type="compositionally biased region" description="Basic and acidic residues" evidence="12">
    <location>
        <begin position="416"/>
        <end position="433"/>
    </location>
</feature>
<name>A0A8C2BKF3_CYPCA</name>
<dbReference type="PROSITE" id="PS50003">
    <property type="entry name" value="PH_DOMAIN"/>
    <property type="match status" value="1"/>
</dbReference>
<dbReference type="InterPro" id="IPR057288">
    <property type="entry name" value="PH_PLEKHM2"/>
</dbReference>
<dbReference type="GO" id="GO:0019894">
    <property type="term" value="F:kinesin binding"/>
    <property type="evidence" value="ECO:0007669"/>
    <property type="project" value="TreeGrafter"/>
</dbReference>
<dbReference type="PANTHER" id="PTHR46556">
    <property type="entry name" value="PLECKSTRIN HOMOLOGY DOMAIN-CONTAINING FAMILY M MEMBER 2"/>
    <property type="match status" value="1"/>
</dbReference>
<keyword evidence="3" id="KW-0597">Phosphoprotein</keyword>